<evidence type="ECO:0000256" key="1">
    <source>
        <dbReference type="SAM" id="MobiDB-lite"/>
    </source>
</evidence>
<gene>
    <name evidence="2" type="ORF">N7530_011416</name>
</gene>
<reference evidence="2" key="2">
    <citation type="journal article" date="2023" name="IMA Fungus">
        <title>Comparative genomic study of the Penicillium genus elucidates a diverse pangenome and 15 lateral gene transfer events.</title>
        <authorList>
            <person name="Petersen C."/>
            <person name="Sorensen T."/>
            <person name="Nielsen M.R."/>
            <person name="Sondergaard T.E."/>
            <person name="Sorensen J.L."/>
            <person name="Fitzpatrick D.A."/>
            <person name="Frisvad J.C."/>
            <person name="Nielsen K.L."/>
        </authorList>
    </citation>
    <scope>NUCLEOTIDE SEQUENCE</scope>
    <source>
        <strain evidence="2">IBT 17660</strain>
    </source>
</reference>
<name>A0A9X0BHI9_9EURO</name>
<evidence type="ECO:0000313" key="3">
    <source>
        <dbReference type="Proteomes" id="UP001147760"/>
    </source>
</evidence>
<dbReference type="EMBL" id="JAPWDO010000008">
    <property type="protein sequence ID" value="KAJ5459472.1"/>
    <property type="molecule type" value="Genomic_DNA"/>
</dbReference>
<reference evidence="2" key="1">
    <citation type="submission" date="2022-12" db="EMBL/GenBank/DDBJ databases">
        <authorList>
            <person name="Petersen C."/>
        </authorList>
    </citation>
    <scope>NUCLEOTIDE SEQUENCE</scope>
    <source>
        <strain evidence="2">IBT 17660</strain>
    </source>
</reference>
<organism evidence="2 3">
    <name type="scientific">Penicillium desertorum</name>
    <dbReference type="NCBI Taxonomy" id="1303715"/>
    <lineage>
        <taxon>Eukaryota</taxon>
        <taxon>Fungi</taxon>
        <taxon>Dikarya</taxon>
        <taxon>Ascomycota</taxon>
        <taxon>Pezizomycotina</taxon>
        <taxon>Eurotiomycetes</taxon>
        <taxon>Eurotiomycetidae</taxon>
        <taxon>Eurotiales</taxon>
        <taxon>Aspergillaceae</taxon>
        <taxon>Penicillium</taxon>
    </lineage>
</organism>
<feature type="region of interest" description="Disordered" evidence="1">
    <location>
        <begin position="1"/>
        <end position="63"/>
    </location>
</feature>
<comment type="caution">
    <text evidence="2">The sequence shown here is derived from an EMBL/GenBank/DDBJ whole genome shotgun (WGS) entry which is preliminary data.</text>
</comment>
<feature type="compositionally biased region" description="Basic residues" evidence="1">
    <location>
        <begin position="46"/>
        <end position="56"/>
    </location>
</feature>
<sequence>MTSKRPQEATRDRRQQETGDSKRQETARDRRQQETGDSKRQETKDRRRKTTRQQWKWKHEKEP</sequence>
<feature type="compositionally biased region" description="Basic and acidic residues" evidence="1">
    <location>
        <begin position="1"/>
        <end position="45"/>
    </location>
</feature>
<evidence type="ECO:0000313" key="2">
    <source>
        <dbReference type="EMBL" id="KAJ5459472.1"/>
    </source>
</evidence>
<dbReference type="AlphaFoldDB" id="A0A9X0BHI9"/>
<proteinExistence type="predicted"/>
<keyword evidence="3" id="KW-1185">Reference proteome</keyword>
<accession>A0A9X0BHI9</accession>
<dbReference type="Proteomes" id="UP001147760">
    <property type="component" value="Unassembled WGS sequence"/>
</dbReference>
<protein>
    <submittedName>
        <fullName evidence="2">Uncharacterized protein</fullName>
    </submittedName>
</protein>